<dbReference type="InterPro" id="IPR008183">
    <property type="entry name" value="Aldose_1/G6P_1-epimerase"/>
</dbReference>
<dbReference type="CDD" id="cd09025">
    <property type="entry name" value="Aldose_epim_Slr1438"/>
    <property type="match status" value="1"/>
</dbReference>
<organism evidence="1 2">
    <name type="scientific">Hyella patelloides LEGE 07179</name>
    <dbReference type="NCBI Taxonomy" id="945734"/>
    <lineage>
        <taxon>Bacteria</taxon>
        <taxon>Bacillati</taxon>
        <taxon>Cyanobacteriota</taxon>
        <taxon>Cyanophyceae</taxon>
        <taxon>Pleurocapsales</taxon>
        <taxon>Hyellaceae</taxon>
        <taxon>Hyella</taxon>
    </lineage>
</organism>
<reference evidence="1 2" key="1">
    <citation type="submission" date="2019-01" db="EMBL/GenBank/DDBJ databases">
        <authorList>
            <person name="Brito A."/>
        </authorList>
    </citation>
    <scope>NUCLEOTIDE SEQUENCE [LARGE SCALE GENOMIC DNA]</scope>
    <source>
        <strain evidence="1">1</strain>
    </source>
</reference>
<evidence type="ECO:0000313" key="2">
    <source>
        <dbReference type="Proteomes" id="UP000320055"/>
    </source>
</evidence>
<dbReference type="InterPro" id="IPR014718">
    <property type="entry name" value="GH-type_carb-bd"/>
</dbReference>
<dbReference type="Gene3D" id="2.70.98.10">
    <property type="match status" value="1"/>
</dbReference>
<dbReference type="GO" id="GO:0016853">
    <property type="term" value="F:isomerase activity"/>
    <property type="evidence" value="ECO:0007669"/>
    <property type="project" value="InterPro"/>
</dbReference>
<dbReference type="InterPro" id="IPR011013">
    <property type="entry name" value="Gal_mutarotase_sf_dom"/>
</dbReference>
<dbReference type="GO" id="GO:0005975">
    <property type="term" value="P:carbohydrate metabolic process"/>
    <property type="evidence" value="ECO:0007669"/>
    <property type="project" value="InterPro"/>
</dbReference>
<dbReference type="PANTHER" id="PTHR11122:SF13">
    <property type="entry name" value="GLUCOSE-6-PHOSPHATE 1-EPIMERASE"/>
    <property type="match status" value="1"/>
</dbReference>
<protein>
    <submittedName>
        <fullName evidence="1">Galactose mutarotase-like enzyme</fullName>
    </submittedName>
</protein>
<dbReference type="EMBL" id="CAACVJ010000336">
    <property type="protein sequence ID" value="VEP16077.1"/>
    <property type="molecule type" value="Genomic_DNA"/>
</dbReference>
<name>A0A563VXG8_9CYAN</name>
<dbReference type="Pfam" id="PF01263">
    <property type="entry name" value="Aldose_epim"/>
    <property type="match status" value="1"/>
</dbReference>
<keyword evidence="2" id="KW-1185">Reference proteome</keyword>
<dbReference type="GO" id="GO:0030246">
    <property type="term" value="F:carbohydrate binding"/>
    <property type="evidence" value="ECO:0007669"/>
    <property type="project" value="InterPro"/>
</dbReference>
<gene>
    <name evidence="1" type="ORF">H1P_4000002</name>
</gene>
<accession>A0A563VXG8</accession>
<evidence type="ECO:0000313" key="1">
    <source>
        <dbReference type="EMBL" id="VEP16077.1"/>
    </source>
</evidence>
<dbReference type="PANTHER" id="PTHR11122">
    <property type="entry name" value="APOSPORY-ASSOCIATED PROTEIN C-RELATED"/>
    <property type="match status" value="1"/>
</dbReference>
<dbReference type="AlphaFoldDB" id="A0A563VXG8"/>
<sequence length="289" mass="33221">MFTISQEQKHYHTYILTDEEAKSQIEVVPERGGIITRWRINDREILYLDEERYADPTKTVRGGVPILFPICGNLPYDTFNYQGESYKLVQHGFGRRIPWKVRETNNSNCASITITLESDQETLRVYPFEFAVSYTYELRGNSVKISQTYTNNSEVEMPFSAGFHPYFQIGDKQKLEVEIPGTEYTDNLSKATIKFSGEFDYQKDEIDAAFTSITANSTSFSDRDRQKKVTIKYSDLFSTLVFWTVKGKNFICVEPWSAPRNGINTGEQIMIVKPGTSCKADVEMICEQI</sequence>
<dbReference type="SUPFAM" id="SSF74650">
    <property type="entry name" value="Galactose mutarotase-like"/>
    <property type="match status" value="1"/>
</dbReference>
<dbReference type="RefSeq" id="WP_144874898.1">
    <property type="nucleotide sequence ID" value="NZ_LR214136.1"/>
</dbReference>
<dbReference type="Proteomes" id="UP000320055">
    <property type="component" value="Unassembled WGS sequence"/>
</dbReference>
<dbReference type="OrthoDB" id="9795355at2"/>
<proteinExistence type="predicted"/>